<evidence type="ECO:0000259" key="5">
    <source>
        <dbReference type="PROSITE" id="PS50102"/>
    </source>
</evidence>
<feature type="region of interest" description="Disordered" evidence="4">
    <location>
        <begin position="231"/>
        <end position="286"/>
    </location>
</feature>
<dbReference type="Pfam" id="PF00076">
    <property type="entry name" value="RRM_1"/>
    <property type="match status" value="2"/>
</dbReference>
<dbReference type="GO" id="GO:0003723">
    <property type="term" value="F:RNA binding"/>
    <property type="evidence" value="ECO:0007669"/>
    <property type="project" value="UniProtKB-UniRule"/>
</dbReference>
<dbReference type="Gene3D" id="3.30.70.330">
    <property type="match status" value="2"/>
</dbReference>
<proteinExistence type="predicted"/>
<comment type="caution">
    <text evidence="6">The sequence shown here is derived from an EMBL/GenBank/DDBJ whole genome shotgun (WGS) entry which is preliminary data.</text>
</comment>
<dbReference type="InterPro" id="IPR000504">
    <property type="entry name" value="RRM_dom"/>
</dbReference>
<feature type="compositionally biased region" description="Polar residues" evidence="4">
    <location>
        <begin position="274"/>
        <end position="286"/>
    </location>
</feature>
<dbReference type="InParanoid" id="A0A1Y2FY31"/>
<sequence length="512" mass="54926">MKLDLGAGAASAGTAQTISPWPGYRQQREVKLENVDRATNIYVRLLPPEATDSELHALGSRFGQVLSVRALMATSKTTNPFSGLPVETQTCKGVGFILFKSPDEAERAVVSLNAEGFEASFAKESVSLKLRRLADESSTNLYLTNIPPFFEDHDIVQLLAPATVLSVRILRENDSLPNAERGDGGKSKGIGFARLEDRETADEAIARLNGLQLPGTHLPLRVRYADTREQRKLKQEVGFPRCSRSSGLESGASTPSASGALDRFRFDSPAGSPSRGNTPLPSLFNTPTKIGNPPSSMQWTPTISPASSMHASPFKPSVSVATPQAHTHQQPGYFDRPPPPSFIPQAFFRPTADPFQTSHLAHYPAPSPPVEPRFAYFAEEEAAAFYHDLQRHSAPSPVPKRSTLKPFTPPDDTRSVSTGAGGDTTDSAPSASDSTFSFGCCGSAGGSGSVSAGPLKTRFFPTEEEEEELELGNLGLGRLDRGASLGGEVKEGNGPGSEAWILRRLEARKSLP</sequence>
<keyword evidence="7" id="KW-1185">Reference proteome</keyword>
<feature type="compositionally biased region" description="Low complexity" evidence="4">
    <location>
        <begin position="423"/>
        <end position="432"/>
    </location>
</feature>
<feature type="domain" description="RRM" evidence="5">
    <location>
        <begin position="139"/>
        <end position="227"/>
    </location>
</feature>
<accession>A0A1Y2FY31</accession>
<dbReference type="FunCoup" id="A0A1Y2FY31">
    <property type="interactions" value="27"/>
</dbReference>
<feature type="compositionally biased region" description="Polar residues" evidence="4">
    <location>
        <begin position="243"/>
        <end position="257"/>
    </location>
</feature>
<dbReference type="Proteomes" id="UP000193467">
    <property type="component" value="Unassembled WGS sequence"/>
</dbReference>
<dbReference type="SUPFAM" id="SSF54928">
    <property type="entry name" value="RNA-binding domain, RBD"/>
    <property type="match status" value="2"/>
</dbReference>
<dbReference type="PANTHER" id="PTHR24012">
    <property type="entry name" value="RNA BINDING PROTEIN"/>
    <property type="match status" value="1"/>
</dbReference>
<dbReference type="EMBL" id="MCGR01000011">
    <property type="protein sequence ID" value="ORY88236.1"/>
    <property type="molecule type" value="Genomic_DNA"/>
</dbReference>
<evidence type="ECO:0000256" key="2">
    <source>
        <dbReference type="ARBA" id="ARBA00022884"/>
    </source>
</evidence>
<reference evidence="6 7" key="1">
    <citation type="submission" date="2016-07" db="EMBL/GenBank/DDBJ databases">
        <title>Pervasive Adenine N6-methylation of Active Genes in Fungi.</title>
        <authorList>
            <consortium name="DOE Joint Genome Institute"/>
            <person name="Mondo S.J."/>
            <person name="Dannebaum R.O."/>
            <person name="Kuo R.C."/>
            <person name="Labutti K."/>
            <person name="Haridas S."/>
            <person name="Kuo A."/>
            <person name="Salamov A."/>
            <person name="Ahrendt S.R."/>
            <person name="Lipzen A."/>
            <person name="Sullivan W."/>
            <person name="Andreopoulos W.B."/>
            <person name="Clum A."/>
            <person name="Lindquist E."/>
            <person name="Daum C."/>
            <person name="Ramamoorthy G.K."/>
            <person name="Gryganskyi A."/>
            <person name="Culley D."/>
            <person name="Magnuson J.K."/>
            <person name="James T.Y."/>
            <person name="O'Malley M.A."/>
            <person name="Stajich J.E."/>
            <person name="Spatafora J.W."/>
            <person name="Visel A."/>
            <person name="Grigoriev I.V."/>
        </authorList>
    </citation>
    <scope>NUCLEOTIDE SEQUENCE [LARGE SCALE GENOMIC DNA]</scope>
    <source>
        <strain evidence="6 7">62-1032</strain>
    </source>
</reference>
<keyword evidence="2 3" id="KW-0694">RNA-binding</keyword>
<dbReference type="InterPro" id="IPR012677">
    <property type="entry name" value="Nucleotide-bd_a/b_plait_sf"/>
</dbReference>
<evidence type="ECO:0000256" key="4">
    <source>
        <dbReference type="SAM" id="MobiDB-lite"/>
    </source>
</evidence>
<feature type="domain" description="RRM" evidence="5">
    <location>
        <begin position="39"/>
        <end position="124"/>
    </location>
</feature>
<dbReference type="SMART" id="SM00360">
    <property type="entry name" value="RRM"/>
    <property type="match status" value="2"/>
</dbReference>
<feature type="region of interest" description="Disordered" evidence="4">
    <location>
        <begin position="391"/>
        <end position="432"/>
    </location>
</feature>
<organism evidence="6 7">
    <name type="scientific">Leucosporidium creatinivorum</name>
    <dbReference type="NCBI Taxonomy" id="106004"/>
    <lineage>
        <taxon>Eukaryota</taxon>
        <taxon>Fungi</taxon>
        <taxon>Dikarya</taxon>
        <taxon>Basidiomycota</taxon>
        <taxon>Pucciniomycotina</taxon>
        <taxon>Microbotryomycetes</taxon>
        <taxon>Leucosporidiales</taxon>
        <taxon>Leucosporidium</taxon>
    </lineage>
</organism>
<name>A0A1Y2FY31_9BASI</name>
<dbReference type="PROSITE" id="PS50102">
    <property type="entry name" value="RRM"/>
    <property type="match status" value="2"/>
</dbReference>
<evidence type="ECO:0000256" key="3">
    <source>
        <dbReference type="PROSITE-ProRule" id="PRU00176"/>
    </source>
</evidence>
<evidence type="ECO:0000313" key="7">
    <source>
        <dbReference type="Proteomes" id="UP000193467"/>
    </source>
</evidence>
<dbReference type="OrthoDB" id="271725at2759"/>
<dbReference type="InterPro" id="IPR035979">
    <property type="entry name" value="RBD_domain_sf"/>
</dbReference>
<protein>
    <recommendedName>
        <fullName evidence="5">RRM domain-containing protein</fullName>
    </recommendedName>
</protein>
<gene>
    <name evidence="6" type="ORF">BCR35DRAFT_330114</name>
</gene>
<evidence type="ECO:0000313" key="6">
    <source>
        <dbReference type="EMBL" id="ORY88236.1"/>
    </source>
</evidence>
<evidence type="ECO:0000256" key="1">
    <source>
        <dbReference type="ARBA" id="ARBA00022737"/>
    </source>
</evidence>
<dbReference type="AlphaFoldDB" id="A0A1Y2FY31"/>
<keyword evidence="1" id="KW-0677">Repeat</keyword>